<dbReference type="InterPro" id="IPR026341">
    <property type="entry name" value="T9SS_type_B"/>
</dbReference>
<evidence type="ECO:0000313" key="2">
    <source>
        <dbReference type="Proteomes" id="UP001297092"/>
    </source>
</evidence>
<dbReference type="NCBIfam" id="TIGR04131">
    <property type="entry name" value="Bac_Flav_CTERM"/>
    <property type="match status" value="1"/>
</dbReference>
<dbReference type="EMBL" id="JAHCTB010000009">
    <property type="protein sequence ID" value="MBT0609208.1"/>
    <property type="molecule type" value="Genomic_DNA"/>
</dbReference>
<organism evidence="1 2">
    <name type="scientific">Aequorivita echinoideorum</name>
    <dbReference type="NCBI Taxonomy" id="1549647"/>
    <lineage>
        <taxon>Bacteria</taxon>
        <taxon>Pseudomonadati</taxon>
        <taxon>Bacteroidota</taxon>
        <taxon>Flavobacteriia</taxon>
        <taxon>Flavobacteriales</taxon>
        <taxon>Flavobacteriaceae</taxon>
        <taxon>Aequorivita</taxon>
    </lineage>
</organism>
<dbReference type="Proteomes" id="UP001297092">
    <property type="component" value="Unassembled WGS sequence"/>
</dbReference>
<proteinExistence type="predicted"/>
<dbReference type="Pfam" id="PF13585">
    <property type="entry name" value="CHU_C"/>
    <property type="match status" value="1"/>
</dbReference>
<keyword evidence="2" id="KW-1185">Reference proteome</keyword>
<evidence type="ECO:0000313" key="1">
    <source>
        <dbReference type="EMBL" id="MBT0609208.1"/>
    </source>
</evidence>
<protein>
    <submittedName>
        <fullName evidence="1">T9SS type B sorting domain-containing protein</fullName>
    </submittedName>
</protein>
<sequence length="1336" mass="146370">IYTRLEDNATGCFTIATFTIEVIPAPAITSPITDYILCDNDQDGTEDFDLTSKEPEILNTINPATVTVSYYLSVADRNNGIAIATPNAFNSAGQTIYFRVTSNDPTACFSDGQFELDLYDQVAFNTPADLIICDDGVSDGFATFNLSTATTQITGNNANLDVSYYLTQPLADNGDSNDELPNSFTNTIPDNQTIWVRIVNLTTGCYALAPLNLQVNEAPTAIQPAPFTYCDEENDGFGSFILSDLDSEITGGVAGVIVTYHRTLPDANNDANPITANPFFNTVPFTQIIYARVESPGVACFSVVPVTLQVLDSPQTEEPDDLIACDVNQNGTAVFDLTDVETQLMVNIPNPSAYTISYYANQADITNNNPISVPTAYNSTSSLQTIYVIVEDGSNNCQSQEEFNLIVAPLPQIFPPTPLELCDEVTPNDEREEFNLGLATQEITGGDSSITVSYHLTQNDADLDLSPLPTLYTNVVNNQTIYIRVESSDGCIITQGFTLTLIVNPLPSPAVPLPLEVCDPSNDGFSTFNLEDATPQILNGEPNVVATYHETFTDANLGNFPLTSPYANIVQYQQTIYVRVENSITGCYIVVELDLIVNDTPIVPLTLPDIVVCSEDQIETGIIFDLTENEDIIYGTQDENDFDLTYHLTEQNAIDDVSPIADPENYPNTTNPQTIWVRLEDGNTECSTIRSFEIRVELPPVIGGPFTLSECDDDTDGFFEFDLTVMNSQFTLSAPGLDVQYYESQTEAEDGINQIDPDNEYTNISNPQTLFVKVVDGDSGCASYSTLTIRVNPNPDIETPEPIVFCDTEGIGFQEFDLTVRNAEILNGEVGTISYHLNLEDAEDNTNPILNFTTYTNVETPQQIIYVRVTNDTTGCYSIVELILIVNPLPEISEISDYTICEVNTDGFATFDLTTKITEILNGQNPMDFEVSFYESQSDADNGLNAIQNPDSFINNIINEQEIFVRIENIDTECFTSNGSFFVRVLEGAEIDIPTEPLEVCEDELGSGIGTFDLTQLNNDILDGQDPLIFNITYHETLADAETGDNPIANPGAYQSPTQTIFVRVTNTDTECYASAEIQLVVITLSNLGIEDSYRLCLDEFGNPIPEESGSMSPPVIDTGLSDAEYMFIWELDGEILEDETSSSIIATQGGVYTVTIINIENGCESVATTTVIVSSPPLEYDARVTSLAFSDMHTIEATASGLGTYVFQLDDGPFQESGTFTNVTPGDHTITISDVNGCGSVVIEVGAIDYPLYFTPNGDGYHDTWNIIGIASNPTAKIYIFDRYGKLLKQLSPTGNGWDGTYNSNPLPSSDYWFKVEYQEDGIGKEFKGHFTLKR</sequence>
<comment type="caution">
    <text evidence="1">The sequence shown here is derived from an EMBL/GenBank/DDBJ whole genome shotgun (WGS) entry which is preliminary data.</text>
</comment>
<name>A0ABS5S7M4_9FLAO</name>
<gene>
    <name evidence="1" type="ORF">KIV10_13555</name>
</gene>
<feature type="non-terminal residue" evidence="1">
    <location>
        <position position="1"/>
    </location>
</feature>
<accession>A0ABS5S7M4</accession>
<dbReference type="RefSeq" id="WP_214114659.1">
    <property type="nucleotide sequence ID" value="NZ_JAHCTB010000009.1"/>
</dbReference>
<reference evidence="1 2" key="1">
    <citation type="submission" date="2021-05" db="EMBL/GenBank/DDBJ databases">
        <title>Aequorivita echinoideorum JCM 30378 genome.</title>
        <authorList>
            <person name="Zhang H."/>
            <person name="Li C."/>
        </authorList>
    </citation>
    <scope>NUCLEOTIDE SEQUENCE [LARGE SCALE GENOMIC DNA]</scope>
    <source>
        <strain evidence="1 2">JCM30378</strain>
    </source>
</reference>